<reference evidence="5" key="1">
    <citation type="journal article" date="2014" name="Front. Microbiol.">
        <title>High frequency of phylogenetically diverse reductive dehalogenase-homologous genes in deep subseafloor sedimentary metagenomes.</title>
        <authorList>
            <person name="Kawai M."/>
            <person name="Futagami T."/>
            <person name="Toyoda A."/>
            <person name="Takaki Y."/>
            <person name="Nishi S."/>
            <person name="Hori S."/>
            <person name="Arai W."/>
            <person name="Tsubouchi T."/>
            <person name="Morono Y."/>
            <person name="Uchiyama I."/>
            <person name="Ito T."/>
            <person name="Fujiyama A."/>
            <person name="Inagaki F."/>
            <person name="Takami H."/>
        </authorList>
    </citation>
    <scope>NUCLEOTIDE SEQUENCE</scope>
    <source>
        <strain evidence="5">Expedition CK06-06</strain>
    </source>
</reference>
<dbReference type="EMBL" id="BARV01035202">
    <property type="protein sequence ID" value="GAI54888.1"/>
    <property type="molecule type" value="Genomic_DNA"/>
</dbReference>
<dbReference type="Gene3D" id="3.90.76.10">
    <property type="entry name" value="Dipeptide-binding Protein, Domain 1"/>
    <property type="match status" value="1"/>
</dbReference>
<gene>
    <name evidence="5" type="ORF">S06H3_54967</name>
</gene>
<sequence length="85" mass="9672">MSSGQDILNLWDIGPITLDPAISSEMTSHTYVMQIFSGLVRLDAELEVVPDIAERWQKSQDGRTYTFYLRHGVKFHDGEEVKADD</sequence>
<dbReference type="PANTHER" id="PTHR30290:SF9">
    <property type="entry name" value="OLIGOPEPTIDE-BINDING PROTEIN APPA"/>
    <property type="match status" value="1"/>
</dbReference>
<dbReference type="InterPro" id="IPR023765">
    <property type="entry name" value="SBP_5_CS"/>
</dbReference>
<dbReference type="InterPro" id="IPR000914">
    <property type="entry name" value="SBP_5_dom"/>
</dbReference>
<dbReference type="AlphaFoldDB" id="X1PG96"/>
<dbReference type="SUPFAM" id="SSF53850">
    <property type="entry name" value="Periplasmic binding protein-like II"/>
    <property type="match status" value="1"/>
</dbReference>
<dbReference type="InterPro" id="IPR039424">
    <property type="entry name" value="SBP_5"/>
</dbReference>
<dbReference type="PROSITE" id="PS01040">
    <property type="entry name" value="SBP_BACTERIAL_5"/>
    <property type="match status" value="1"/>
</dbReference>
<keyword evidence="3" id="KW-0732">Signal</keyword>
<feature type="non-terminal residue" evidence="5">
    <location>
        <position position="85"/>
    </location>
</feature>
<dbReference type="Pfam" id="PF00496">
    <property type="entry name" value="SBP_bac_5"/>
    <property type="match status" value="1"/>
</dbReference>
<evidence type="ECO:0000313" key="5">
    <source>
        <dbReference type="EMBL" id="GAI54888.1"/>
    </source>
</evidence>
<comment type="caution">
    <text evidence="5">The sequence shown here is derived from an EMBL/GenBank/DDBJ whole genome shotgun (WGS) entry which is preliminary data.</text>
</comment>
<accession>X1PG96</accession>
<evidence type="ECO:0000256" key="3">
    <source>
        <dbReference type="ARBA" id="ARBA00022729"/>
    </source>
</evidence>
<evidence type="ECO:0000256" key="1">
    <source>
        <dbReference type="ARBA" id="ARBA00005695"/>
    </source>
</evidence>
<feature type="domain" description="Solute-binding protein family 5" evidence="4">
    <location>
        <begin position="47"/>
        <end position="85"/>
    </location>
</feature>
<evidence type="ECO:0000259" key="4">
    <source>
        <dbReference type="Pfam" id="PF00496"/>
    </source>
</evidence>
<dbReference type="GO" id="GO:1904680">
    <property type="term" value="F:peptide transmembrane transporter activity"/>
    <property type="evidence" value="ECO:0007669"/>
    <property type="project" value="TreeGrafter"/>
</dbReference>
<keyword evidence="2" id="KW-0813">Transport</keyword>
<comment type="similarity">
    <text evidence="1">Belongs to the bacterial solute-binding protein 5 family.</text>
</comment>
<proteinExistence type="inferred from homology"/>
<protein>
    <recommendedName>
        <fullName evidence="4">Solute-binding protein family 5 domain-containing protein</fullName>
    </recommendedName>
</protein>
<organism evidence="5">
    <name type="scientific">marine sediment metagenome</name>
    <dbReference type="NCBI Taxonomy" id="412755"/>
    <lineage>
        <taxon>unclassified sequences</taxon>
        <taxon>metagenomes</taxon>
        <taxon>ecological metagenomes</taxon>
    </lineage>
</organism>
<dbReference type="Gene3D" id="3.40.190.10">
    <property type="entry name" value="Periplasmic binding protein-like II"/>
    <property type="match status" value="1"/>
</dbReference>
<dbReference type="GO" id="GO:0015833">
    <property type="term" value="P:peptide transport"/>
    <property type="evidence" value="ECO:0007669"/>
    <property type="project" value="TreeGrafter"/>
</dbReference>
<evidence type="ECO:0000256" key="2">
    <source>
        <dbReference type="ARBA" id="ARBA00022448"/>
    </source>
</evidence>
<name>X1PG96_9ZZZZ</name>
<dbReference type="PANTHER" id="PTHR30290">
    <property type="entry name" value="PERIPLASMIC BINDING COMPONENT OF ABC TRANSPORTER"/>
    <property type="match status" value="1"/>
</dbReference>